<evidence type="ECO:0000256" key="2">
    <source>
        <dbReference type="ARBA" id="ARBA00022741"/>
    </source>
</evidence>
<dbReference type="Pfam" id="PF00217">
    <property type="entry name" value="ATP-gua_Ptrans"/>
    <property type="match status" value="1"/>
</dbReference>
<reference evidence="10" key="1">
    <citation type="journal article" date="2020" name="mSystems">
        <title>Genome- and Community-Level Interaction Insights into Carbon Utilization and Element Cycling Functions of Hydrothermarchaeota in Hydrothermal Sediment.</title>
        <authorList>
            <person name="Zhou Z."/>
            <person name="Liu Y."/>
            <person name="Xu W."/>
            <person name="Pan J."/>
            <person name="Luo Z.H."/>
            <person name="Li M."/>
        </authorList>
    </citation>
    <scope>NUCLEOTIDE SEQUENCE [LARGE SCALE GENOMIC DNA]</scope>
    <source>
        <strain evidence="10">SpSt-783</strain>
    </source>
</reference>
<evidence type="ECO:0000256" key="6">
    <source>
        <dbReference type="PROSITE-ProRule" id="PRU00843"/>
    </source>
</evidence>
<feature type="binding site" evidence="5 6">
    <location>
        <position position="119"/>
    </location>
    <ligand>
        <name>ATP</name>
        <dbReference type="ChEBI" id="CHEBI:30616"/>
    </ligand>
</feature>
<dbReference type="EC" id="2.7.14.1" evidence="5"/>
<evidence type="ECO:0000313" key="10">
    <source>
        <dbReference type="EMBL" id="HHS62529.1"/>
    </source>
</evidence>
<dbReference type="GO" id="GO:0046314">
    <property type="term" value="P:phosphocreatine biosynthetic process"/>
    <property type="evidence" value="ECO:0007669"/>
    <property type="project" value="InterPro"/>
</dbReference>
<dbReference type="InterPro" id="IPR000749">
    <property type="entry name" value="ATP-guanido_PTrfase"/>
</dbReference>
<comment type="caution">
    <text evidence="10">The sequence shown here is derived from an EMBL/GenBank/DDBJ whole genome shotgun (WGS) entry which is preliminary data.</text>
</comment>
<dbReference type="InterPro" id="IPR023660">
    <property type="entry name" value="Arg_Kinase"/>
</dbReference>
<keyword evidence="4 5" id="KW-0067">ATP-binding</keyword>
<dbReference type="PROSITE" id="PS00112">
    <property type="entry name" value="PHOSPHAGEN_KINASE"/>
    <property type="match status" value="1"/>
</dbReference>
<dbReference type="PANTHER" id="PTHR11547:SF38">
    <property type="entry name" value="ARGININE KINASE 1-RELATED"/>
    <property type="match status" value="1"/>
</dbReference>
<evidence type="ECO:0000256" key="1">
    <source>
        <dbReference type="ARBA" id="ARBA00022679"/>
    </source>
</evidence>
<dbReference type="GO" id="GO:0004111">
    <property type="term" value="F:creatine kinase activity"/>
    <property type="evidence" value="ECO:0007669"/>
    <property type="project" value="InterPro"/>
</dbReference>
<dbReference type="Gene3D" id="3.30.590.10">
    <property type="entry name" value="Glutamine synthetase/guanido kinase, catalytic domain"/>
    <property type="match status" value="1"/>
</dbReference>
<dbReference type="GO" id="GO:1990424">
    <property type="term" value="F:protein arginine kinase activity"/>
    <property type="evidence" value="ECO:0007669"/>
    <property type="project" value="UniProtKB-EC"/>
</dbReference>
<dbReference type="PANTHER" id="PTHR11547">
    <property type="entry name" value="ARGININE OR CREATINE KINASE"/>
    <property type="match status" value="1"/>
</dbReference>
<feature type="binding site" evidence="5 6">
    <location>
        <begin position="201"/>
        <end position="206"/>
    </location>
    <ligand>
        <name>ATP</name>
        <dbReference type="ChEBI" id="CHEBI:30616"/>
    </ligand>
</feature>
<dbReference type="EMBL" id="DTHJ01000058">
    <property type="protein sequence ID" value="HHS62529.1"/>
    <property type="molecule type" value="Genomic_DNA"/>
</dbReference>
<protein>
    <recommendedName>
        <fullName evidence="5">Protein-arginine kinase</fullName>
        <ecNumber evidence="5">2.7.14.1</ecNumber>
    </recommendedName>
</protein>
<dbReference type="InterPro" id="IPR022415">
    <property type="entry name" value="ATP-guanido_PTrfase_AS"/>
</dbReference>
<evidence type="ECO:0000256" key="7">
    <source>
        <dbReference type="RuleBase" id="RU000505"/>
    </source>
</evidence>
<comment type="function">
    <text evidence="5">Catalyzes the specific phosphorylation of arginine residues in proteins.</text>
</comment>
<feature type="binding site" evidence="5 6">
    <location>
        <begin position="25"/>
        <end position="29"/>
    </location>
    <ligand>
        <name>ATP</name>
        <dbReference type="ChEBI" id="CHEBI:30616"/>
    </ligand>
</feature>
<dbReference type="InterPro" id="IPR014746">
    <property type="entry name" value="Gln_synth/guanido_kin_cat_dom"/>
</dbReference>
<keyword evidence="3 5" id="KW-0418">Kinase</keyword>
<feature type="binding site" evidence="6">
    <location>
        <begin position="170"/>
        <end position="174"/>
    </location>
    <ligand>
        <name>ATP</name>
        <dbReference type="ChEBI" id="CHEBI:30616"/>
    </ligand>
</feature>
<name>A0A7C6EMG6_UNCW3</name>
<dbReference type="PROSITE" id="PS51510">
    <property type="entry name" value="PHOSPHAGEN_KINASE_C"/>
    <property type="match status" value="1"/>
</dbReference>
<keyword evidence="1 5" id="KW-0808">Transferase</keyword>
<evidence type="ECO:0000259" key="9">
    <source>
        <dbReference type="PROSITE" id="PS51510"/>
    </source>
</evidence>
<comment type="activity regulation">
    <text evidence="5">Appears to be allosterically activated by the binding of pArg-containing polypeptides to the pArg-binding pocket localized in the C-terminal domain of McsB.</text>
</comment>
<gene>
    <name evidence="5" type="primary">mcsB</name>
    <name evidence="10" type="ORF">ENV70_02785</name>
</gene>
<proteinExistence type="inferred from homology"/>
<dbReference type="GO" id="GO:0005524">
    <property type="term" value="F:ATP binding"/>
    <property type="evidence" value="ECO:0007669"/>
    <property type="project" value="UniProtKB-UniRule"/>
</dbReference>
<keyword evidence="8" id="KW-0175">Coiled coil</keyword>
<accession>A0A7C6EMG6</accession>
<feature type="coiled-coil region" evidence="8">
    <location>
        <begin position="227"/>
        <end position="261"/>
    </location>
</feature>
<dbReference type="CDD" id="cd07930">
    <property type="entry name" value="bacterial_phosphagen_kinase"/>
    <property type="match status" value="1"/>
</dbReference>
<dbReference type="SUPFAM" id="SSF55931">
    <property type="entry name" value="Glutamine synthetase/guanido kinase"/>
    <property type="match status" value="1"/>
</dbReference>
<evidence type="ECO:0000256" key="8">
    <source>
        <dbReference type="SAM" id="Coils"/>
    </source>
</evidence>
<dbReference type="HAMAP" id="MF_00602">
    <property type="entry name" value="Prot_Arg_kinase"/>
    <property type="match status" value="1"/>
</dbReference>
<dbReference type="NCBIfam" id="NF002194">
    <property type="entry name" value="PRK01059.1-4"/>
    <property type="match status" value="1"/>
</dbReference>
<comment type="caution">
    <text evidence="5">Lacks conserved residue(s) required for the propagation of feature annotation.</text>
</comment>
<sequence length="351" mass="39994">MFDNIKWLISPDLNQESEENEIVVSTRIRVARNIEGIPFEIKMKNQDAEKLVQVVKSAIEMNFKGKYLDLQKMKPLEKESLFESHLISPAIIKKEQPTAVFINEKGNITIMVNEEDHLRIQGLSCGLNLTNIASAVYEFEEILGQELGYAYNENYGFITSCPTNLGTGLRASVLFHLPGLVYTNEIDKILKSTLNLGMTVRGLYGEGTEIKGNLFQISNQHTLGFKEDELIEKINKFARMLIDLEKKARDAIIERARYELEDKIYRSIAILRSARLINSDEVLNLLSAVRLGIGLGIIKGIEVNILNEIMLITRPGNIQLYYGEILEEQERDLKRAEYIRNRLAKIETTTV</sequence>
<keyword evidence="5" id="KW-0021">Allosteric enzyme</keyword>
<evidence type="ECO:0000256" key="5">
    <source>
        <dbReference type="HAMAP-Rule" id="MF_00602"/>
    </source>
</evidence>
<evidence type="ECO:0000256" key="4">
    <source>
        <dbReference type="ARBA" id="ARBA00022840"/>
    </source>
</evidence>
<keyword evidence="2 5" id="KW-0547">Nucleotide-binding</keyword>
<organism evidence="10">
    <name type="scientific">candidate division WOR-3 bacterium</name>
    <dbReference type="NCBI Taxonomy" id="2052148"/>
    <lineage>
        <taxon>Bacteria</taxon>
        <taxon>Bacteria division WOR-3</taxon>
    </lineage>
</organism>
<feature type="short sequence motif" description="RDXXRA motif of the pArg binding pocket involved in allosteric regulation" evidence="5">
    <location>
        <begin position="331"/>
        <end position="336"/>
    </location>
</feature>
<feature type="binding site" evidence="5 6">
    <location>
        <position position="85"/>
    </location>
    <ligand>
        <name>ATP</name>
        <dbReference type="ChEBI" id="CHEBI:30616"/>
    </ligand>
</feature>
<dbReference type="GO" id="GO:0005615">
    <property type="term" value="C:extracellular space"/>
    <property type="evidence" value="ECO:0007669"/>
    <property type="project" value="TreeGrafter"/>
</dbReference>
<dbReference type="InterPro" id="IPR022414">
    <property type="entry name" value="ATP-guanido_PTrfase_cat"/>
</dbReference>
<evidence type="ECO:0000256" key="3">
    <source>
        <dbReference type="ARBA" id="ARBA00022777"/>
    </source>
</evidence>
<feature type="domain" description="Phosphagen kinase C-terminal" evidence="9">
    <location>
        <begin position="22"/>
        <end position="248"/>
    </location>
</feature>
<dbReference type="AlphaFoldDB" id="A0A7C6EMG6"/>
<comment type="catalytic activity">
    <reaction evidence="5">
        <text>L-arginyl-[protein] + ATP = N(omega)-phospho-L-arginyl-[protein] + ADP + H(+)</text>
        <dbReference type="Rhea" id="RHEA:43384"/>
        <dbReference type="Rhea" id="RHEA-COMP:10532"/>
        <dbReference type="Rhea" id="RHEA-COMP:10533"/>
        <dbReference type="ChEBI" id="CHEBI:15378"/>
        <dbReference type="ChEBI" id="CHEBI:29965"/>
        <dbReference type="ChEBI" id="CHEBI:30616"/>
        <dbReference type="ChEBI" id="CHEBI:83226"/>
        <dbReference type="ChEBI" id="CHEBI:456216"/>
        <dbReference type="EC" id="2.7.14.1"/>
    </reaction>
</comment>
<comment type="similarity">
    <text evidence="5 6 7">Belongs to the ATP:guanido phosphotransferase family.</text>
</comment>